<dbReference type="InterPro" id="IPR036770">
    <property type="entry name" value="Ankyrin_rpt-contain_sf"/>
</dbReference>
<accession>A0AA36HW69</accession>
<evidence type="ECO:0000313" key="4">
    <source>
        <dbReference type="Proteomes" id="UP001178507"/>
    </source>
</evidence>
<evidence type="ECO:0000256" key="1">
    <source>
        <dbReference type="ARBA" id="ARBA00022737"/>
    </source>
</evidence>
<dbReference type="Gene3D" id="1.25.40.20">
    <property type="entry name" value="Ankyrin repeat-containing domain"/>
    <property type="match status" value="2"/>
</dbReference>
<dbReference type="EMBL" id="CAUJNA010000314">
    <property type="protein sequence ID" value="CAJ1375318.1"/>
    <property type="molecule type" value="Genomic_DNA"/>
</dbReference>
<comment type="caution">
    <text evidence="3">The sequence shown here is derived from an EMBL/GenBank/DDBJ whole genome shotgun (WGS) entry which is preliminary data.</text>
</comment>
<protein>
    <submittedName>
        <fullName evidence="3">Uncharacterized protein</fullName>
    </submittedName>
</protein>
<dbReference type="InterPro" id="IPR002110">
    <property type="entry name" value="Ankyrin_rpt"/>
</dbReference>
<name>A0AA36HW69_9DINO</name>
<reference evidence="3" key="1">
    <citation type="submission" date="2023-08" db="EMBL/GenBank/DDBJ databases">
        <authorList>
            <person name="Chen Y."/>
            <person name="Shah S."/>
            <person name="Dougan E. K."/>
            <person name="Thang M."/>
            <person name="Chan C."/>
        </authorList>
    </citation>
    <scope>NUCLEOTIDE SEQUENCE</scope>
</reference>
<dbReference type="SMART" id="SM00248">
    <property type="entry name" value="ANK"/>
    <property type="match status" value="5"/>
</dbReference>
<evidence type="ECO:0000313" key="3">
    <source>
        <dbReference type="EMBL" id="CAJ1375318.1"/>
    </source>
</evidence>
<dbReference type="PANTHER" id="PTHR24189:SF50">
    <property type="entry name" value="ANKYRIN REPEAT AND SOCS BOX PROTEIN 2"/>
    <property type="match status" value="1"/>
</dbReference>
<dbReference type="AlphaFoldDB" id="A0AA36HW69"/>
<dbReference type="InterPro" id="IPR050745">
    <property type="entry name" value="Multifunctional_regulatory"/>
</dbReference>
<gene>
    <name evidence="3" type="ORF">EVOR1521_LOCUS4622</name>
</gene>
<keyword evidence="2" id="KW-0040">ANK repeat</keyword>
<dbReference type="PANTHER" id="PTHR24189">
    <property type="entry name" value="MYOTROPHIN"/>
    <property type="match status" value="1"/>
</dbReference>
<keyword evidence="1" id="KW-0677">Repeat</keyword>
<evidence type="ECO:0000256" key="2">
    <source>
        <dbReference type="ARBA" id="ARBA00023043"/>
    </source>
</evidence>
<dbReference type="SUPFAM" id="SSF48403">
    <property type="entry name" value="Ankyrin repeat"/>
    <property type="match status" value="1"/>
</dbReference>
<proteinExistence type="predicted"/>
<keyword evidence="4" id="KW-1185">Reference proteome</keyword>
<sequence length="536" mass="59624">MERSFSSAFIESVSVAMWVVKASTLLLFDTMPCHEELAAKGLLVRLQEGMFCIFVSHQWLGTFHPDPTGEQLRVLQDALRNLMRGEQIGADITTEFWLQSTRLSEKHRSKFKDAYIWLDWLSIPQQDAERGNHNPADELGQVVESTPSTSVESAGCFVGQANVEIPMVLVTAADKVEFVVPMHWLDNPPQDGAFSYTKDREVVLSVMEKALHSKLRLLKDTKKWNLYRYYVARYDSLLGRPCRQRSPEEFQRDFRFESLASTRGMTPMACAALSGDANMVSQLCDAQLDVDRFTGTLPEVYIMESVTPLMLTMWLGWRCHKVADALLERRANANAATAVGGEPVLSYCQTPAAVDLLVQRRADVNPRQGHLKLPLITLACGRSAPTSVIAALLRHGADVNPRRGAAGCNHPFAAVAYRSTMSENSIEVAKLLLDARADVNAQHHGSGVWRLGELTCRGLVMLRGSKAPKVTQFFAEWSTTSLGFACFFGAEELVELLLEAKADCELRNARGRTPLQLTQSAAVLNVLHRHQTTFSI</sequence>
<organism evidence="3 4">
    <name type="scientific">Effrenium voratum</name>
    <dbReference type="NCBI Taxonomy" id="2562239"/>
    <lineage>
        <taxon>Eukaryota</taxon>
        <taxon>Sar</taxon>
        <taxon>Alveolata</taxon>
        <taxon>Dinophyceae</taxon>
        <taxon>Suessiales</taxon>
        <taxon>Symbiodiniaceae</taxon>
        <taxon>Effrenium</taxon>
    </lineage>
</organism>
<dbReference type="Proteomes" id="UP001178507">
    <property type="component" value="Unassembled WGS sequence"/>
</dbReference>